<evidence type="ECO:0000259" key="23">
    <source>
        <dbReference type="PROSITE" id="PS50011"/>
    </source>
</evidence>
<comment type="subcellular location">
    <subcellularLocation>
        <location evidence="1">Cell membrane</location>
        <topology evidence="1">Single-pass type I membrane protein</topology>
    </subcellularLocation>
    <subcellularLocation>
        <location evidence="3">Cell projection</location>
        <location evidence="3">Axon</location>
    </subcellularLocation>
    <subcellularLocation>
        <location evidence="2">Perikaryon</location>
    </subcellularLocation>
</comment>
<evidence type="ECO:0000256" key="13">
    <source>
        <dbReference type="ARBA" id="ARBA00023136"/>
    </source>
</evidence>
<dbReference type="Gene3D" id="2.60.120.260">
    <property type="entry name" value="Galactose-binding domain-like"/>
    <property type="match status" value="1"/>
</dbReference>
<dbReference type="InterPro" id="IPR001245">
    <property type="entry name" value="Ser-Thr/Tyr_kinase_cat_dom"/>
</dbReference>
<dbReference type="GO" id="GO:0005518">
    <property type="term" value="F:collagen binding"/>
    <property type="evidence" value="ECO:0007669"/>
    <property type="project" value="TreeGrafter"/>
</dbReference>
<dbReference type="GO" id="GO:0008045">
    <property type="term" value="P:motor neuron axon guidance"/>
    <property type="evidence" value="ECO:0007669"/>
    <property type="project" value="UniProtKB-ARBA"/>
</dbReference>
<dbReference type="InterPro" id="IPR000421">
    <property type="entry name" value="FA58C"/>
</dbReference>
<evidence type="ECO:0000256" key="6">
    <source>
        <dbReference type="ARBA" id="ARBA00022679"/>
    </source>
</evidence>
<feature type="chain" id="PRO_5003268363" description="receptor protein-tyrosine kinase" evidence="22">
    <location>
        <begin position="26"/>
        <end position="854"/>
    </location>
</feature>
<evidence type="ECO:0000256" key="22">
    <source>
        <dbReference type="SAM" id="SignalP"/>
    </source>
</evidence>
<evidence type="ECO:0000256" key="15">
    <source>
        <dbReference type="ARBA" id="ARBA00023157"/>
    </source>
</evidence>
<dbReference type="InterPro" id="IPR017441">
    <property type="entry name" value="Protein_kinase_ATP_BS"/>
</dbReference>
<dbReference type="GO" id="GO:0005886">
    <property type="term" value="C:plasma membrane"/>
    <property type="evidence" value="ECO:0007669"/>
    <property type="project" value="UniProtKB-SubCell"/>
</dbReference>
<dbReference type="PROSITE" id="PS00107">
    <property type="entry name" value="PROTEIN_KINASE_ATP"/>
    <property type="match status" value="1"/>
</dbReference>
<evidence type="ECO:0000256" key="11">
    <source>
        <dbReference type="ARBA" id="ARBA00022840"/>
    </source>
</evidence>
<keyword evidence="13 21" id="KW-0472">Membrane</keyword>
<keyword evidence="7 21" id="KW-0812">Transmembrane</keyword>
<evidence type="ECO:0000256" key="14">
    <source>
        <dbReference type="ARBA" id="ARBA00023137"/>
    </source>
</evidence>
<evidence type="ECO:0000256" key="4">
    <source>
        <dbReference type="ARBA" id="ARBA00011902"/>
    </source>
</evidence>
<reference evidence="25" key="1">
    <citation type="journal article" date="2011" name="Genome Res.">
        <title>Deep small RNA sequencing from the nematode Ascaris reveals conservation, functional diversification, and novel developmental profiles.</title>
        <authorList>
            <person name="Wang J."/>
            <person name="Czech B."/>
            <person name="Crunk A."/>
            <person name="Wallace A."/>
            <person name="Mitreva M."/>
            <person name="Hannon G.J."/>
            <person name="Davis R.E."/>
        </authorList>
    </citation>
    <scope>NUCLEOTIDE SEQUENCE</scope>
</reference>
<dbReference type="SUPFAM" id="SSF49785">
    <property type="entry name" value="Galactose-binding domain-like"/>
    <property type="match status" value="1"/>
</dbReference>
<feature type="domain" description="F5/8 type C" evidence="24">
    <location>
        <begin position="31"/>
        <end position="187"/>
    </location>
</feature>
<dbReference type="Gene3D" id="1.10.510.10">
    <property type="entry name" value="Transferase(Phosphotransferase) domain 1"/>
    <property type="match status" value="1"/>
</dbReference>
<keyword evidence="9 20" id="KW-0547">Nucleotide-binding</keyword>
<evidence type="ECO:0000313" key="25">
    <source>
        <dbReference type="EMBL" id="ADY42146.1"/>
    </source>
</evidence>
<evidence type="ECO:0000256" key="5">
    <source>
        <dbReference type="ARBA" id="ARBA00022475"/>
    </source>
</evidence>
<dbReference type="GO" id="GO:0043204">
    <property type="term" value="C:perikaryon"/>
    <property type="evidence" value="ECO:0007669"/>
    <property type="project" value="UniProtKB-SubCell"/>
</dbReference>
<feature type="binding site" evidence="20">
    <location>
        <position position="606"/>
    </location>
    <ligand>
        <name>ATP</name>
        <dbReference type="ChEBI" id="CHEBI:30616"/>
    </ligand>
</feature>
<dbReference type="FunFam" id="1.10.510.10:FF:001512">
    <property type="entry name" value="Receptor tyrosine-protein kinase erbB-2"/>
    <property type="match status" value="1"/>
</dbReference>
<dbReference type="InterPro" id="IPR011009">
    <property type="entry name" value="Kinase-like_dom_sf"/>
</dbReference>
<proteinExistence type="evidence at transcript level"/>
<keyword evidence="10" id="KW-0418">Kinase</keyword>
<dbReference type="SUPFAM" id="SSF56112">
    <property type="entry name" value="Protein kinase-like (PK-like)"/>
    <property type="match status" value="1"/>
</dbReference>
<evidence type="ECO:0000256" key="8">
    <source>
        <dbReference type="ARBA" id="ARBA00022729"/>
    </source>
</evidence>
<keyword evidence="16 25" id="KW-0675">Receptor</keyword>
<dbReference type="InterPro" id="IPR008266">
    <property type="entry name" value="Tyr_kinase_AS"/>
</dbReference>
<evidence type="ECO:0000256" key="20">
    <source>
        <dbReference type="PROSITE-ProRule" id="PRU10141"/>
    </source>
</evidence>
<feature type="transmembrane region" description="Helical" evidence="21">
    <location>
        <begin position="401"/>
        <end position="425"/>
    </location>
</feature>
<evidence type="ECO:0000256" key="2">
    <source>
        <dbReference type="ARBA" id="ARBA00004484"/>
    </source>
</evidence>
<organism evidence="25">
    <name type="scientific">Ascaris suum</name>
    <name type="common">Pig roundworm</name>
    <name type="synonym">Ascaris lumbricoides</name>
    <dbReference type="NCBI Taxonomy" id="6253"/>
    <lineage>
        <taxon>Eukaryota</taxon>
        <taxon>Metazoa</taxon>
        <taxon>Ecdysozoa</taxon>
        <taxon>Nematoda</taxon>
        <taxon>Chromadorea</taxon>
        <taxon>Rhabditida</taxon>
        <taxon>Spirurina</taxon>
        <taxon>Ascaridomorpha</taxon>
        <taxon>Ascaridoidea</taxon>
        <taxon>Ascarididae</taxon>
        <taxon>Ascaris</taxon>
    </lineage>
</organism>
<dbReference type="SMART" id="SM00231">
    <property type="entry name" value="FA58C"/>
    <property type="match status" value="1"/>
</dbReference>
<dbReference type="GO" id="GO:0043235">
    <property type="term" value="C:receptor complex"/>
    <property type="evidence" value="ECO:0007669"/>
    <property type="project" value="TreeGrafter"/>
</dbReference>
<evidence type="ECO:0000256" key="1">
    <source>
        <dbReference type="ARBA" id="ARBA00004251"/>
    </source>
</evidence>
<sequence>MSFSSVHWTLCVLLFSIRLPEPTSSLELRECSRALGMESGRITESQLSASSSHDVESTGPQNARIRTELGSGAWCPRRQINMDTEEWLQIEFPSEIVISAVETQGRFDGGRGMEYPPAYMLEYWRSSLGNWARYKDSQHNEIIPANTDTRSAVLRVLDGGIVAQKLRIIPVSESTRTVCMRVELYGCLFKDSLLSYSMPQGSVADGLNMRDSSYDGQLNTTGFLVNGLGKLYDGVTGDDNFEKHPEKWVGWRKDIQGPTVTIEFLFSEQRNISAISLYTSNFLKHHAQVFEHAHVSFSPRGDDLFSPRTVHFNYLPDTNFESSRWVRIPIHDRLAKRLRLELTMTEEAEWLLLSEVKFESGNIPFNFVYDETQEMELDQSPGGNSLTYFSVSDSSEESSRWFSAALFAVLVLLFAAVVLLFYIVCCCRRSVAVKSSSPVFDKGSKDVHLMIVEGNTIKRVSPSTYRMTADNMENSLLEKLPISCDSGSEYADPDCAPSPTDCSRSSAPLLTNNSGTSNMHSVHYATSDVTNLFPVYGGSSSSNGTFHRNPLSSYSKYACYSIDGRHASSNLVEIDPSTLQFRERLGSGEFGEVHLCQLEHRLVAVKRLRRGASAQAESDFRREMKVMSRLRHQNIVEVVGVCTRSEPLSCIIEHMANGDLCQYLQSQNTLSTEMLLSICTQVAAGMSYLESQHFVHRDLAARNCLVAEDGTVKIGDFGMARSLYDSDYYKIEGAFVLPIRWMAWECLLLGKFTSKTDVWSFGVTMWEILNGCSCQPFFELHDEQVIENIQHIYQHGQLKVYLEKPQYCNVAVYNQLLMPCWGRDDHLRPSFQTLHRHLQNLLCSQYGDMARDFV</sequence>
<dbReference type="PANTHER" id="PTHR24416">
    <property type="entry name" value="TYROSINE-PROTEIN KINASE RECEPTOR"/>
    <property type="match status" value="1"/>
</dbReference>
<dbReference type="Gene3D" id="3.30.200.20">
    <property type="entry name" value="Phosphorylase Kinase, domain 1"/>
    <property type="match status" value="1"/>
</dbReference>
<evidence type="ECO:0000256" key="16">
    <source>
        <dbReference type="ARBA" id="ARBA00023170"/>
    </source>
</evidence>
<dbReference type="PANTHER" id="PTHR24416:SF634">
    <property type="entry name" value="DISCOIDIN DOMAIN-CONTAINING RECEPTOR TYROSINE KINASE B"/>
    <property type="match status" value="1"/>
</dbReference>
<dbReference type="GO" id="GO:0051897">
    <property type="term" value="P:positive regulation of phosphatidylinositol 3-kinase/protein kinase B signal transduction"/>
    <property type="evidence" value="ECO:0007669"/>
    <property type="project" value="TreeGrafter"/>
</dbReference>
<keyword evidence="15" id="KW-1015">Disulfide bond</keyword>
<dbReference type="PROSITE" id="PS50022">
    <property type="entry name" value="FA58C_3"/>
    <property type="match status" value="1"/>
</dbReference>
<evidence type="ECO:0000256" key="9">
    <source>
        <dbReference type="ARBA" id="ARBA00022741"/>
    </source>
</evidence>
<dbReference type="InterPro" id="IPR020635">
    <property type="entry name" value="Tyr_kinase_cat_dom"/>
</dbReference>
<evidence type="ECO:0000256" key="21">
    <source>
        <dbReference type="SAM" id="Phobius"/>
    </source>
</evidence>
<dbReference type="PROSITE" id="PS01285">
    <property type="entry name" value="FA58C_1"/>
    <property type="match status" value="1"/>
</dbReference>
<keyword evidence="12 21" id="KW-1133">Transmembrane helix</keyword>
<comment type="similarity">
    <text evidence="19">Belongs to the protein kinase superfamily. Tyr protein kinase family. Insulin receptor subfamily.</text>
</comment>
<dbReference type="PROSITE" id="PS01286">
    <property type="entry name" value="FA58C_2"/>
    <property type="match status" value="1"/>
</dbReference>
<keyword evidence="14" id="KW-0829">Tyrosine-protein kinase</keyword>
<dbReference type="FunFam" id="2.60.120.260:FF:000007">
    <property type="entry name" value="Discoidin domain receptor tyrosine kinase 1"/>
    <property type="match status" value="1"/>
</dbReference>
<dbReference type="EMBL" id="JI166927">
    <property type="protein sequence ID" value="ADY42146.1"/>
    <property type="molecule type" value="mRNA"/>
</dbReference>
<dbReference type="InterPro" id="IPR048525">
    <property type="entry name" value="DDR1-2_DS-like"/>
</dbReference>
<dbReference type="PROSITE" id="PS00109">
    <property type="entry name" value="PROTEIN_KINASE_TYR"/>
    <property type="match status" value="1"/>
</dbReference>
<evidence type="ECO:0000256" key="10">
    <source>
        <dbReference type="ARBA" id="ARBA00022777"/>
    </source>
</evidence>
<evidence type="ECO:0000259" key="24">
    <source>
        <dbReference type="PROSITE" id="PS50022"/>
    </source>
</evidence>
<keyword evidence="8 22" id="KW-0732">Signal</keyword>
<dbReference type="InterPro" id="IPR000719">
    <property type="entry name" value="Prot_kinase_dom"/>
</dbReference>
<dbReference type="InterPro" id="IPR050122">
    <property type="entry name" value="RTK"/>
</dbReference>
<dbReference type="GO" id="GO:0048680">
    <property type="term" value="P:positive regulation of axon regeneration"/>
    <property type="evidence" value="ECO:0007669"/>
    <property type="project" value="UniProtKB-ARBA"/>
</dbReference>
<accession>F1KW92</accession>
<evidence type="ECO:0000256" key="18">
    <source>
        <dbReference type="ARBA" id="ARBA00051243"/>
    </source>
</evidence>
<name>F1KW92_ASCSU</name>
<dbReference type="EC" id="2.7.10.1" evidence="4"/>
<evidence type="ECO:0000256" key="19">
    <source>
        <dbReference type="ARBA" id="ARBA00061639"/>
    </source>
</evidence>
<dbReference type="AlphaFoldDB" id="F1KW92"/>
<evidence type="ECO:0000256" key="17">
    <source>
        <dbReference type="ARBA" id="ARBA00023180"/>
    </source>
</evidence>
<feature type="signal peptide" evidence="22">
    <location>
        <begin position="1"/>
        <end position="25"/>
    </location>
</feature>
<dbReference type="SMART" id="SM00219">
    <property type="entry name" value="TyrKc"/>
    <property type="match status" value="1"/>
</dbReference>
<dbReference type="PROSITE" id="PS50011">
    <property type="entry name" value="PROTEIN_KINASE_DOM"/>
    <property type="match status" value="1"/>
</dbReference>
<comment type="catalytic activity">
    <reaction evidence="18">
        <text>L-tyrosyl-[protein] + ATP = O-phospho-L-tyrosyl-[protein] + ADP + H(+)</text>
        <dbReference type="Rhea" id="RHEA:10596"/>
        <dbReference type="Rhea" id="RHEA-COMP:10136"/>
        <dbReference type="Rhea" id="RHEA-COMP:20101"/>
        <dbReference type="ChEBI" id="CHEBI:15378"/>
        <dbReference type="ChEBI" id="CHEBI:30616"/>
        <dbReference type="ChEBI" id="CHEBI:46858"/>
        <dbReference type="ChEBI" id="CHEBI:61978"/>
        <dbReference type="ChEBI" id="CHEBI:456216"/>
        <dbReference type="EC" id="2.7.10.1"/>
    </reaction>
</comment>
<keyword evidence="5" id="KW-1003">Cell membrane</keyword>
<keyword evidence="17" id="KW-0325">Glycoprotein</keyword>
<evidence type="ECO:0000256" key="7">
    <source>
        <dbReference type="ARBA" id="ARBA00022692"/>
    </source>
</evidence>
<evidence type="ECO:0000256" key="12">
    <source>
        <dbReference type="ARBA" id="ARBA00022989"/>
    </source>
</evidence>
<evidence type="ECO:0000256" key="3">
    <source>
        <dbReference type="ARBA" id="ARBA00004489"/>
    </source>
</evidence>
<dbReference type="Pfam" id="PF07714">
    <property type="entry name" value="PK_Tyr_Ser-Thr"/>
    <property type="match status" value="1"/>
</dbReference>
<feature type="domain" description="Protein kinase" evidence="23">
    <location>
        <begin position="579"/>
        <end position="838"/>
    </location>
</feature>
<dbReference type="GO" id="GO:0005524">
    <property type="term" value="F:ATP binding"/>
    <property type="evidence" value="ECO:0007669"/>
    <property type="project" value="UniProtKB-UniRule"/>
</dbReference>
<keyword evidence="11 20" id="KW-0067">ATP-binding</keyword>
<dbReference type="InterPro" id="IPR008979">
    <property type="entry name" value="Galactose-bd-like_sf"/>
</dbReference>
<dbReference type="Pfam" id="PF21114">
    <property type="entry name" value="DDR1-2_DS-like"/>
    <property type="match status" value="1"/>
</dbReference>
<protein>
    <recommendedName>
        <fullName evidence="4">receptor protein-tyrosine kinase</fullName>
        <ecNumber evidence="4">2.7.10.1</ecNumber>
    </recommendedName>
</protein>
<dbReference type="PRINTS" id="PR00109">
    <property type="entry name" value="TYRKINASE"/>
</dbReference>
<dbReference type="GO" id="GO:0030424">
    <property type="term" value="C:axon"/>
    <property type="evidence" value="ECO:0007669"/>
    <property type="project" value="UniProtKB-SubCell"/>
</dbReference>
<keyword evidence="6" id="KW-0808">Transferase</keyword>
<dbReference type="Gene3D" id="2.60.120.1190">
    <property type="match status" value="1"/>
</dbReference>
<dbReference type="CDD" id="cd00057">
    <property type="entry name" value="FA58C"/>
    <property type="match status" value="1"/>
</dbReference>
<dbReference type="Pfam" id="PF00754">
    <property type="entry name" value="F5_F8_type_C"/>
    <property type="match status" value="1"/>
</dbReference>
<dbReference type="GO" id="GO:0038062">
    <property type="term" value="F:protein tyrosine kinase collagen receptor activity"/>
    <property type="evidence" value="ECO:0007669"/>
    <property type="project" value="TreeGrafter"/>
</dbReference>